<comment type="caution">
    <text evidence="1">The sequence shown here is derived from an EMBL/GenBank/DDBJ whole genome shotgun (WGS) entry which is preliminary data.</text>
</comment>
<dbReference type="PANTHER" id="PTHR31170">
    <property type="entry name" value="BNAC04G53230D PROTEIN"/>
    <property type="match status" value="1"/>
</dbReference>
<proteinExistence type="predicted"/>
<dbReference type="Pfam" id="PF03140">
    <property type="entry name" value="DUF247"/>
    <property type="match status" value="1"/>
</dbReference>
<dbReference type="Proteomes" id="UP000594638">
    <property type="component" value="Unassembled WGS sequence"/>
</dbReference>
<gene>
    <name evidence="1" type="ORF">OLEA9_A112293</name>
</gene>
<dbReference type="OrthoDB" id="591587at2759"/>
<keyword evidence="2" id="KW-1185">Reference proteome</keyword>
<dbReference type="AlphaFoldDB" id="A0A8S0PTX5"/>
<dbReference type="InterPro" id="IPR004158">
    <property type="entry name" value="DUF247_pln"/>
</dbReference>
<sequence length="407" mass="47198">MSETIADHITVEIQGMLDGLSSTSSKPSMFRVGDRLRRMKPEAYDPEIIAIGPFHREKPNLQNMEQHKLRYLRLFLQRRNESVKRCVTIIIQHKDMARECCAEDIHFDDAEFVKMLILDGCFIVEFLLRFQQEPADRDDPIFQNGHMRSQLFHDLMLFENQIPFFIIDILLNMNKTDDEDIESLIIRPLLENSIFPGLVKEPPKVPRSAHHLLGIVHHNLCSSFANVASGDGDPHNIAKTNPAVGLEKAGISFQRSEYRNSFRIEFENKVMKIPEWKISDSTETLFRNLMAYEHYLTGSPQKYVTDYAFFMHCLVKSPEDANVLQRSHIITNFSGSDEMVCRLIYELGKDIIISERFPYSNIFFTVDRHCARIRNTWMAALKREYFNNPWTAISVFAAFILLGLTLT</sequence>
<dbReference type="Gramene" id="OE9A112293T1">
    <property type="protein sequence ID" value="OE9A112293C1"/>
    <property type="gene ID" value="OE9A112293"/>
</dbReference>
<accession>A0A8S0PTX5</accession>
<protein>
    <submittedName>
        <fullName evidence="1">Uncharacterized protein</fullName>
    </submittedName>
</protein>
<organism evidence="1 2">
    <name type="scientific">Olea europaea subsp. europaea</name>
    <dbReference type="NCBI Taxonomy" id="158383"/>
    <lineage>
        <taxon>Eukaryota</taxon>
        <taxon>Viridiplantae</taxon>
        <taxon>Streptophyta</taxon>
        <taxon>Embryophyta</taxon>
        <taxon>Tracheophyta</taxon>
        <taxon>Spermatophyta</taxon>
        <taxon>Magnoliopsida</taxon>
        <taxon>eudicotyledons</taxon>
        <taxon>Gunneridae</taxon>
        <taxon>Pentapetalae</taxon>
        <taxon>asterids</taxon>
        <taxon>lamiids</taxon>
        <taxon>Lamiales</taxon>
        <taxon>Oleaceae</taxon>
        <taxon>Oleeae</taxon>
        <taxon>Olea</taxon>
    </lineage>
</organism>
<dbReference type="EMBL" id="CACTIH010000131">
    <property type="protein sequence ID" value="CAA2954942.1"/>
    <property type="molecule type" value="Genomic_DNA"/>
</dbReference>
<evidence type="ECO:0000313" key="1">
    <source>
        <dbReference type="EMBL" id="CAA2954942.1"/>
    </source>
</evidence>
<reference evidence="1 2" key="1">
    <citation type="submission" date="2019-12" db="EMBL/GenBank/DDBJ databases">
        <authorList>
            <person name="Alioto T."/>
            <person name="Alioto T."/>
            <person name="Gomez Garrido J."/>
        </authorList>
    </citation>
    <scope>NUCLEOTIDE SEQUENCE [LARGE SCALE GENOMIC DNA]</scope>
</reference>
<dbReference type="PANTHER" id="PTHR31170:SF17">
    <property type="match status" value="1"/>
</dbReference>
<name>A0A8S0PTX5_OLEEU</name>
<evidence type="ECO:0000313" key="2">
    <source>
        <dbReference type="Proteomes" id="UP000594638"/>
    </source>
</evidence>